<evidence type="ECO:0000313" key="5">
    <source>
        <dbReference type="EnsemblMetazoa" id="XP_038069222.1"/>
    </source>
</evidence>
<dbReference type="InterPro" id="IPR006921">
    <property type="entry name" value="Interferon-rel_develop_reg_C"/>
</dbReference>
<keyword evidence="6" id="KW-1185">Reference proteome</keyword>
<dbReference type="InterPro" id="IPR007701">
    <property type="entry name" value="Interferon-rel_develop_reg_N"/>
</dbReference>
<dbReference type="Pfam" id="PF04836">
    <property type="entry name" value="IFRD_C"/>
    <property type="match status" value="1"/>
</dbReference>
<dbReference type="InterPro" id="IPR016024">
    <property type="entry name" value="ARM-type_fold"/>
</dbReference>
<evidence type="ECO:0000313" key="6">
    <source>
        <dbReference type="Proteomes" id="UP000887568"/>
    </source>
</evidence>
<feature type="domain" description="Interferon-related developmental regulator N-terminal" evidence="4">
    <location>
        <begin position="27"/>
        <end position="326"/>
    </location>
</feature>
<organism evidence="5 6">
    <name type="scientific">Patiria miniata</name>
    <name type="common">Bat star</name>
    <name type="synonym">Asterina miniata</name>
    <dbReference type="NCBI Taxonomy" id="46514"/>
    <lineage>
        <taxon>Eukaryota</taxon>
        <taxon>Metazoa</taxon>
        <taxon>Echinodermata</taxon>
        <taxon>Eleutherozoa</taxon>
        <taxon>Asterozoa</taxon>
        <taxon>Asteroidea</taxon>
        <taxon>Valvatacea</taxon>
        <taxon>Valvatida</taxon>
        <taxon>Asterinidae</taxon>
        <taxon>Patiria</taxon>
    </lineage>
</organism>
<dbReference type="Pfam" id="PF05004">
    <property type="entry name" value="IFRD"/>
    <property type="match status" value="1"/>
</dbReference>
<evidence type="ECO:0000256" key="1">
    <source>
        <dbReference type="ARBA" id="ARBA00008828"/>
    </source>
</evidence>
<feature type="domain" description="Interferon-related developmental regulator C-terminal" evidence="3">
    <location>
        <begin position="371"/>
        <end position="423"/>
    </location>
</feature>
<dbReference type="Proteomes" id="UP000887568">
    <property type="component" value="Unplaced"/>
</dbReference>
<accession>A0A914AZT6</accession>
<protein>
    <recommendedName>
        <fullName evidence="7">Interferon-related developmental regulator 1</fullName>
    </recommendedName>
</protein>
<dbReference type="RefSeq" id="XP_038069222.1">
    <property type="nucleotide sequence ID" value="XM_038213294.1"/>
</dbReference>
<evidence type="ECO:0000259" key="3">
    <source>
        <dbReference type="Pfam" id="PF04836"/>
    </source>
</evidence>
<dbReference type="GeneID" id="119738407"/>
<comment type="similarity">
    <text evidence="1">Belongs to the IFRD family.</text>
</comment>
<feature type="compositionally biased region" description="Basic residues" evidence="2">
    <location>
        <begin position="1"/>
        <end position="11"/>
    </location>
</feature>
<dbReference type="OrthoDB" id="18978at2759"/>
<dbReference type="OMA" id="HISGRHI"/>
<feature type="compositionally biased region" description="Acidic residues" evidence="2">
    <location>
        <begin position="38"/>
        <end position="52"/>
    </location>
</feature>
<feature type="region of interest" description="Disordered" evidence="2">
    <location>
        <begin position="1"/>
        <end position="52"/>
    </location>
</feature>
<sequence length="426" mass="47105">MPRRKVRKKGAARGGDSSEGDTEETGSIVSSHLSEPDSILEEEPQQGDNVDETDAQDVLEEKIKELIDGTTQKSANGRKDCLEGLKKALARKVLTDFIENRKVTISDCVERCIKKGKSDEQALAASVGTLLLIQLGAGDDSEGIFNDLRHLLKTTLLDKTAAPKGRASCALFLGLGCFLAAEDYETVMECMTALEHVFSLSYLKGDGTAPSHTPAIAALHCAALSAWTLLLSIAPPSRVPQLVDSHLGKLPSLLHSDDVSLRIEAGESIAMFHELAREQNEDFDMENVEELVVTLRGLATDSNKYRAKKDRRQQRSSFRDIIRTIQENEIPHEIIKFGPEILELDGWVKKRQYVAFREVLGSGTNIHLQENVLLRDIFGLGAPIIMSGPGAPKKANRFERHHYNSQAFKARTKVRSKQRDKRTAVL</sequence>
<dbReference type="AlphaFoldDB" id="A0A914AZT6"/>
<reference evidence="5" key="1">
    <citation type="submission" date="2022-11" db="UniProtKB">
        <authorList>
            <consortium name="EnsemblMetazoa"/>
        </authorList>
    </citation>
    <scope>IDENTIFICATION</scope>
</reference>
<evidence type="ECO:0000259" key="4">
    <source>
        <dbReference type="Pfam" id="PF05004"/>
    </source>
</evidence>
<evidence type="ECO:0000256" key="2">
    <source>
        <dbReference type="SAM" id="MobiDB-lite"/>
    </source>
</evidence>
<dbReference type="SUPFAM" id="SSF48371">
    <property type="entry name" value="ARM repeat"/>
    <property type="match status" value="1"/>
</dbReference>
<name>A0A914AZT6_PATMI</name>
<dbReference type="InterPro" id="IPR039777">
    <property type="entry name" value="IFRD"/>
</dbReference>
<dbReference type="EnsemblMetazoa" id="XM_038213294.1">
    <property type="protein sequence ID" value="XP_038069222.1"/>
    <property type="gene ID" value="LOC119738407"/>
</dbReference>
<proteinExistence type="inferred from homology"/>
<dbReference type="PANTHER" id="PTHR12354">
    <property type="entry name" value="INTERFERON-RELATED DEVELOPMENTAL REGULATOR"/>
    <property type="match status" value="1"/>
</dbReference>
<evidence type="ECO:0008006" key="7">
    <source>
        <dbReference type="Google" id="ProtNLM"/>
    </source>
</evidence>
<dbReference type="PANTHER" id="PTHR12354:SF1">
    <property type="entry name" value="INTERFERON-RELATED DEVELOPMENTAL REGULATOR 1"/>
    <property type="match status" value="1"/>
</dbReference>